<keyword evidence="10" id="KW-0139">CF(1)</keyword>
<evidence type="ECO:0000256" key="1">
    <source>
        <dbReference type="ARBA" id="ARBA00004273"/>
    </source>
</evidence>
<comment type="subcellular location">
    <subcellularLocation>
        <location evidence="1">Mitochondrion inner membrane</location>
    </subcellularLocation>
</comment>
<dbReference type="GO" id="GO:0005743">
    <property type="term" value="C:mitochondrial inner membrane"/>
    <property type="evidence" value="ECO:0007669"/>
    <property type="project" value="UniProtKB-SubCell"/>
</dbReference>
<evidence type="ECO:0000256" key="11">
    <source>
        <dbReference type="ARBA" id="ARBA00023310"/>
    </source>
</evidence>
<keyword evidence="9" id="KW-0472">Membrane</keyword>
<dbReference type="SUPFAM" id="SSF48690">
    <property type="entry name" value="Epsilon subunit of mitochondrial F1F0-ATP synthase"/>
    <property type="match status" value="1"/>
</dbReference>
<dbReference type="Proteomes" id="UP000636709">
    <property type="component" value="Unassembled WGS sequence"/>
</dbReference>
<evidence type="ECO:0000256" key="5">
    <source>
        <dbReference type="ARBA" id="ARBA00022781"/>
    </source>
</evidence>
<keyword evidence="15" id="KW-1185">Reference proteome</keyword>
<dbReference type="OrthoDB" id="269124at2759"/>
<dbReference type="InterPro" id="IPR006721">
    <property type="entry name" value="ATP_synth_F1_esu_mt"/>
</dbReference>
<dbReference type="FunFam" id="1.10.1620.20:FF:000002">
    <property type="entry name" value="ATP synthase subunit epsilon, mitochondrial"/>
    <property type="match status" value="1"/>
</dbReference>
<keyword evidence="4" id="KW-0813">Transport</keyword>
<dbReference type="PANTHER" id="PTHR12448:SF0">
    <property type="entry name" value="ATP SYNTHASE SUBUNIT EPSILON, MITOCHONDRIAL"/>
    <property type="match status" value="1"/>
</dbReference>
<evidence type="ECO:0000256" key="7">
    <source>
        <dbReference type="ARBA" id="ARBA00023065"/>
    </source>
</evidence>
<accession>A0A835BFZ3</accession>
<dbReference type="Pfam" id="PF04627">
    <property type="entry name" value="ATP-synt_Eps"/>
    <property type="match status" value="1"/>
</dbReference>
<dbReference type="AlphaFoldDB" id="A0A835BFZ3"/>
<keyword evidence="5" id="KW-0375">Hydrogen ion transport</keyword>
<evidence type="ECO:0000256" key="6">
    <source>
        <dbReference type="ARBA" id="ARBA00022792"/>
    </source>
</evidence>
<dbReference type="CDD" id="cd12153">
    <property type="entry name" value="F1-ATPase_epsilon"/>
    <property type="match status" value="1"/>
</dbReference>
<evidence type="ECO:0000256" key="3">
    <source>
        <dbReference type="ARBA" id="ARBA00011648"/>
    </source>
</evidence>
<keyword evidence="8" id="KW-0496">Mitochondrion</keyword>
<comment type="similarity">
    <text evidence="2">Belongs to the eukaryotic ATPase epsilon family.</text>
</comment>
<name>A0A835BFZ3_9POAL</name>
<dbReference type="PANTHER" id="PTHR12448">
    <property type="entry name" value="ATP SYNTHASE EPSILON CHAIN, MITOCHONDRIAL"/>
    <property type="match status" value="1"/>
</dbReference>
<evidence type="ECO:0000256" key="2">
    <source>
        <dbReference type="ARBA" id="ARBA00009502"/>
    </source>
</evidence>
<dbReference type="EMBL" id="JACEFO010001880">
    <property type="protein sequence ID" value="KAF8696863.1"/>
    <property type="molecule type" value="Genomic_DNA"/>
</dbReference>
<evidence type="ECO:0000256" key="4">
    <source>
        <dbReference type="ARBA" id="ARBA00022448"/>
    </source>
</evidence>
<sequence>MSATTAAVPFWRAAGMTYIGYSNICAALVRNCLKEPFKSEAASREKVHFSVAKWADGKQEKPSVILVSVLRVPALHGQPGSLLLA</sequence>
<evidence type="ECO:0000256" key="10">
    <source>
        <dbReference type="ARBA" id="ARBA00023196"/>
    </source>
</evidence>
<comment type="subunit">
    <text evidence="3">F-type ATPases have 2 components, CF(1) - the catalytic core - and CF(0) - the membrane proton channel. CF(1) has five subunits: alpha(3), beta(3), gamma(1), delta(1), epsilon(1). CF(0) has three main subunits: a, b and c.</text>
</comment>
<evidence type="ECO:0000256" key="13">
    <source>
        <dbReference type="ARBA" id="ARBA00070654"/>
    </source>
</evidence>
<evidence type="ECO:0000313" key="14">
    <source>
        <dbReference type="EMBL" id="KAF8696863.1"/>
    </source>
</evidence>
<organism evidence="14 15">
    <name type="scientific">Digitaria exilis</name>
    <dbReference type="NCBI Taxonomy" id="1010633"/>
    <lineage>
        <taxon>Eukaryota</taxon>
        <taxon>Viridiplantae</taxon>
        <taxon>Streptophyta</taxon>
        <taxon>Embryophyta</taxon>
        <taxon>Tracheophyta</taxon>
        <taxon>Spermatophyta</taxon>
        <taxon>Magnoliopsida</taxon>
        <taxon>Liliopsida</taxon>
        <taxon>Poales</taxon>
        <taxon>Poaceae</taxon>
        <taxon>PACMAD clade</taxon>
        <taxon>Panicoideae</taxon>
        <taxon>Panicodae</taxon>
        <taxon>Paniceae</taxon>
        <taxon>Anthephorinae</taxon>
        <taxon>Digitaria</taxon>
    </lineage>
</organism>
<dbReference type="InterPro" id="IPR036742">
    <property type="entry name" value="ATP_synth_F1_esu_sf_mt"/>
</dbReference>
<evidence type="ECO:0000313" key="15">
    <source>
        <dbReference type="Proteomes" id="UP000636709"/>
    </source>
</evidence>
<keyword evidence="6" id="KW-0999">Mitochondrion inner membrane</keyword>
<evidence type="ECO:0000256" key="8">
    <source>
        <dbReference type="ARBA" id="ARBA00023128"/>
    </source>
</evidence>
<dbReference type="Gene3D" id="1.10.1620.20">
    <property type="entry name" value="ATP synthase, F1 complex, epsilon subunit superfamily, mitochondrial"/>
    <property type="match status" value="1"/>
</dbReference>
<comment type="function">
    <text evidence="12">Mitochondrial membrane ATP synthase (F(1)F(0) ATP synthase or Complex V) produces ATP from ADP in the presence of a proton gradient across the membrane which is generated by electron transport complexes of the respiratory chain. F-type ATPases consist of two structural domains, F(1) - containing the extramembraneous catalytic core, and F(0) - containing the membrane proton channel, linked together by a central stalk and a peripheral stalk. During catalysis, ATP synthesis in the catalytic domain of F(1) is coupled via a rotary mechanism of the central stalk subunits to proton translocation. Part of the complex F(1) domain and of the central stalk which is part of the complex rotary element. Rotation of the central stalk against the surrounding alpha(3)beta(3) subunits leads to hydrolysis of ATP in three separate catalytic sites on the beta subunits.</text>
</comment>
<reference evidence="14" key="1">
    <citation type="submission" date="2020-07" db="EMBL/GenBank/DDBJ databases">
        <title>Genome sequence and genetic diversity analysis of an under-domesticated orphan crop, white fonio (Digitaria exilis).</title>
        <authorList>
            <person name="Bennetzen J.L."/>
            <person name="Chen S."/>
            <person name="Ma X."/>
            <person name="Wang X."/>
            <person name="Yssel A.E.J."/>
            <person name="Chaluvadi S.R."/>
            <person name="Johnson M."/>
            <person name="Gangashetty P."/>
            <person name="Hamidou F."/>
            <person name="Sanogo M.D."/>
            <person name="Zwaenepoel A."/>
            <person name="Wallace J."/>
            <person name="Van De Peer Y."/>
            <person name="Van Deynze A."/>
        </authorList>
    </citation>
    <scope>NUCLEOTIDE SEQUENCE</scope>
    <source>
        <tissue evidence="14">Leaves</tissue>
    </source>
</reference>
<evidence type="ECO:0000256" key="9">
    <source>
        <dbReference type="ARBA" id="ARBA00023136"/>
    </source>
</evidence>
<proteinExistence type="inferred from homology"/>
<protein>
    <recommendedName>
        <fullName evidence="13">ATP synthase subunit epsilon, mitochondrial</fullName>
    </recommendedName>
</protein>
<comment type="caution">
    <text evidence="14">The sequence shown here is derived from an EMBL/GenBank/DDBJ whole genome shotgun (WGS) entry which is preliminary data.</text>
</comment>
<keyword evidence="11" id="KW-0066">ATP synthesis</keyword>
<evidence type="ECO:0000256" key="12">
    <source>
        <dbReference type="ARBA" id="ARBA00025364"/>
    </source>
</evidence>
<dbReference type="GO" id="GO:0046933">
    <property type="term" value="F:proton-transporting ATP synthase activity, rotational mechanism"/>
    <property type="evidence" value="ECO:0007669"/>
    <property type="project" value="InterPro"/>
</dbReference>
<dbReference type="GO" id="GO:0045259">
    <property type="term" value="C:proton-transporting ATP synthase complex"/>
    <property type="evidence" value="ECO:0007669"/>
    <property type="project" value="UniProtKB-KW"/>
</dbReference>
<gene>
    <name evidence="14" type="ORF">HU200_036502</name>
</gene>
<keyword evidence="7" id="KW-0406">Ion transport</keyword>
<dbReference type="GO" id="GO:0042776">
    <property type="term" value="P:proton motive force-driven mitochondrial ATP synthesis"/>
    <property type="evidence" value="ECO:0007669"/>
    <property type="project" value="TreeGrafter"/>
</dbReference>